<reference evidence="2" key="2">
    <citation type="journal article" date="2013" name="Chem. Biol.">
        <title>Unconventional origin and hybrid system for construction of pyrrolopyrrole moiety in kosinostatin biosynthesis.</title>
        <authorList>
            <person name="Ma H.M."/>
            <person name="Zhou Q."/>
            <person name="Tang Y.M."/>
            <person name="Zhang Z."/>
            <person name="Chen Y.S."/>
            <person name="He H.Y."/>
            <person name="Pan H.X."/>
            <person name="Tang M.C."/>
            <person name="Gao J.F."/>
            <person name="Zhao S.Y."/>
            <person name="Igarashi Y."/>
            <person name="Tang G.L."/>
        </authorList>
    </citation>
    <scope>NUCLEOTIDE SEQUENCE</scope>
</reference>
<feature type="domain" description="MEDS" evidence="1">
    <location>
        <begin position="23"/>
        <end position="181"/>
    </location>
</feature>
<dbReference type="InterPro" id="IPR036513">
    <property type="entry name" value="STAS_dom_sf"/>
</dbReference>
<reference evidence="2" key="1">
    <citation type="submission" date="2011-05" db="EMBL/GenBank/DDBJ databases">
        <authorList>
            <person name="Ma H."/>
            <person name="Zhou Q."/>
            <person name="Igarashi Y."/>
            <person name="Tang G."/>
        </authorList>
    </citation>
    <scope>NUCLEOTIDE SEQUENCE</scope>
</reference>
<dbReference type="Pfam" id="PF14417">
    <property type="entry name" value="MEDS"/>
    <property type="match status" value="1"/>
</dbReference>
<evidence type="ECO:0000313" key="2">
    <source>
        <dbReference type="EMBL" id="AFJ52706.1"/>
    </source>
</evidence>
<dbReference type="EMBL" id="MH311781">
    <property type="protein sequence ID" value="AZO92768.1"/>
    <property type="molecule type" value="Genomic_DNA"/>
</dbReference>
<dbReference type="InterPro" id="IPR025847">
    <property type="entry name" value="MEDS_domain"/>
</dbReference>
<protein>
    <submittedName>
        <fullName evidence="3">Orf(+2)</fullName>
    </submittedName>
    <submittedName>
        <fullName evidence="2">Regulator</fullName>
    </submittedName>
</protein>
<evidence type="ECO:0000259" key="1">
    <source>
        <dbReference type="Pfam" id="PF14417"/>
    </source>
</evidence>
<evidence type="ECO:0000313" key="3">
    <source>
        <dbReference type="EMBL" id="AZO92768.1"/>
    </source>
</evidence>
<name>A0A023GUQ5_9ACTN</name>
<dbReference type="SUPFAM" id="SSF52091">
    <property type="entry name" value="SpoIIaa-like"/>
    <property type="match status" value="1"/>
</dbReference>
<dbReference type="EMBL" id="JN038178">
    <property type="protein sequence ID" value="AFJ52706.1"/>
    <property type="molecule type" value="Genomic_DNA"/>
</dbReference>
<accession>A0A023GUQ5</accession>
<reference evidence="3" key="3">
    <citation type="journal article" date="2018" name="Appl. Environ. Microbiol.">
        <title>Discovery of 16-demethylrifamycins by Removing Predominant Polyketide Biosynthetic Pathway in Micromonospora sp. TP-A0468.</title>
        <authorList>
            <person name="Zhou Q."/>
            <person name="Luo G.C."/>
            <person name="Zhang H."/>
            <person name="Tang G.L."/>
        </authorList>
    </citation>
    <scope>NUCLEOTIDE SEQUENCE</scope>
    <source>
        <strain evidence="3">TP-A0468</strain>
    </source>
</reference>
<dbReference type="AlphaFoldDB" id="A0A023GUQ5"/>
<sequence length="286" mass="30544">MGLDWRHGTAGMSGDAHPALPADHPCWRRDDPAAFEAAALAFLSAGLAAGEQVWYVTERDAAAVESWLRAVPGFDDALRSGAARVVPLGGTYVEDRVADVAAQVRAYAEATGAALAAGHTGLRVVAEATGLVRTPAQRRAFTRYEHLIDRYMRTHPFSAMCVYDPAVLGEQAVAELACLHPGGNAEGVLFRLYAADRGRAGLAGELDQSTHDLFALALDRADPRPVDGRLVIEASHLRFVDHRSLLLLRDHARRQGAVAVLRAAGPGVARLVALLDLPDLRVEVVG</sequence>
<proteinExistence type="predicted"/>
<gene>
    <name evidence="3" type="ORF">orf(+2)</name>
</gene>
<organism evidence="2">
    <name type="scientific">Micromonospora okii</name>
    <dbReference type="NCBI Taxonomy" id="1182970"/>
    <lineage>
        <taxon>Bacteria</taxon>
        <taxon>Bacillati</taxon>
        <taxon>Actinomycetota</taxon>
        <taxon>Actinomycetes</taxon>
        <taxon>Micromonosporales</taxon>
        <taxon>Micromonosporaceae</taxon>
        <taxon>Micromonospora</taxon>
    </lineage>
</organism>